<reference evidence="1 2" key="1">
    <citation type="submission" date="2012-11" db="EMBL/GenBank/DDBJ databases">
        <title>Genome assembly of Thiorhodococcus sp. AK35.</title>
        <authorList>
            <person name="Nupur N."/>
            <person name="Khatri I."/>
            <person name="Subramanian S."/>
            <person name="Pinnaka A."/>
        </authorList>
    </citation>
    <scope>NUCLEOTIDE SEQUENCE [LARGE SCALE GENOMIC DNA]</scope>
    <source>
        <strain evidence="1 2">AK35</strain>
    </source>
</reference>
<accession>W9V7E4</accession>
<dbReference type="Proteomes" id="UP000019460">
    <property type="component" value="Unassembled WGS sequence"/>
</dbReference>
<keyword evidence="2" id="KW-1185">Reference proteome</keyword>
<comment type="caution">
    <text evidence="1">The sequence shown here is derived from an EMBL/GenBank/DDBJ whole genome shotgun (WGS) entry which is preliminary data.</text>
</comment>
<dbReference type="EMBL" id="AONC01000025">
    <property type="protein sequence ID" value="EXJ15493.1"/>
    <property type="molecule type" value="Genomic_DNA"/>
</dbReference>
<evidence type="ECO:0000313" key="2">
    <source>
        <dbReference type="Proteomes" id="UP000019460"/>
    </source>
</evidence>
<dbReference type="AlphaFoldDB" id="W9V7E4"/>
<dbReference type="STRING" id="1249627.D779_1235"/>
<gene>
    <name evidence="1" type="ORF">D779_1235</name>
</gene>
<dbReference type="RefSeq" id="WP_043752360.1">
    <property type="nucleotide sequence ID" value="NZ_AONC01000025.1"/>
</dbReference>
<sequence length="59" mass="6804">MMRRSLIRRLLMGCGEPLRAINSGGAARSFDRPLVERPRTRTASDQESTGVCRGREWWR</sequence>
<protein>
    <submittedName>
        <fullName evidence="1">Uncharacterized protein</fullName>
    </submittedName>
</protein>
<proteinExistence type="predicted"/>
<name>W9V7E4_9GAMM</name>
<organism evidence="1 2">
    <name type="scientific">Imhoffiella purpurea</name>
    <dbReference type="NCBI Taxonomy" id="1249627"/>
    <lineage>
        <taxon>Bacteria</taxon>
        <taxon>Pseudomonadati</taxon>
        <taxon>Pseudomonadota</taxon>
        <taxon>Gammaproteobacteria</taxon>
        <taxon>Chromatiales</taxon>
        <taxon>Chromatiaceae</taxon>
        <taxon>Imhoffiella</taxon>
    </lineage>
</organism>
<evidence type="ECO:0000313" key="1">
    <source>
        <dbReference type="EMBL" id="EXJ15493.1"/>
    </source>
</evidence>